<dbReference type="Pfam" id="PF08148">
    <property type="entry name" value="DSHCT"/>
    <property type="match status" value="1"/>
</dbReference>
<feature type="domain" description="Helicase C-terminal" evidence="7">
    <location>
        <begin position="381"/>
        <end position="582"/>
    </location>
</feature>
<dbReference type="OrthoDB" id="9807155at2"/>
<sequence>MHDSPHDDPSAPSGGDQPLPFGHLPDDVPARPSAGRPAGSTEGRKRAPEARPTEKSSDRKPRAPENVPADVVDVVWPTSGREVGSGSRPAARSAQEALTSAAPAKRATSSEDRADEAANLLPAPTEVFGKDGRVVGWKGFKLSLFQLNAVDAIRQGRNVFVSAPTGAGKTLVAEYAIEDAVRSGNRCIYTAPIKALSNQKYRDFQNDPSIDVGLMTGDVTINPGGRVLIMTTEILRNAIFESPRLLQDVDYVIFDEVHYLDDRERGTVWEESLIFLPPKTRVIALSATVENVEELGGWIREIRPQDLDVIVDTKRPVPLSHWLHTENAGTVDASKADRVRKREAEIAAKEEAKNGGRRSSRRGSRRGRRGGRGGGRPMPPDPTALFDEIIERKMLPALVFSFSRKDCERLALKNANRRLLSPDEEIKMDALQEELIELFQLDRGHLKGEVFKLARAGVAYHHAGMLPIYKEVVERMFTRGLLKMLFTTETFALGINMPARAVVFAGLRKYDGISFDWLRTRDYMQMAGRAGRQGIDDKGFVFQLLAGGDVKDAPIERWIKGKPEPVTSRFRMNYSTLLHLVARIGRDNVSEAWEKSFHSYQNREKNKKARERQRRDQMRLISRHLDLLDELGYLDGDKVTAKGEIARRLGGYELQVTELLFNGAMETLPPRAIAMVFVAMIHEERRAAQRPWVPASMFGGTRRSIDNVMGDLLQAEARFGIDPPMKLPDWGLTPATLAWCGGMSMEELEEELAINPGDVCRVFRMAIQLMRNVKRSIDRDWDLAEHLDDAIESINRDEIDARKQLELG</sequence>
<evidence type="ECO:0000256" key="2">
    <source>
        <dbReference type="ARBA" id="ARBA00022801"/>
    </source>
</evidence>
<dbReference type="SMART" id="SM00487">
    <property type="entry name" value="DEXDc"/>
    <property type="match status" value="1"/>
</dbReference>
<dbReference type="Proteomes" id="UP000320390">
    <property type="component" value="Chromosome"/>
</dbReference>
<dbReference type="Pfam" id="PF00270">
    <property type="entry name" value="DEAD"/>
    <property type="match status" value="1"/>
</dbReference>
<feature type="region of interest" description="Disordered" evidence="5">
    <location>
        <begin position="1"/>
        <end position="116"/>
    </location>
</feature>
<gene>
    <name evidence="8" type="ORF">Poly30_31980</name>
</gene>
<dbReference type="RefSeq" id="WP_145198954.1">
    <property type="nucleotide sequence ID" value="NZ_CP036434.1"/>
</dbReference>
<feature type="region of interest" description="Disordered" evidence="5">
    <location>
        <begin position="346"/>
        <end position="383"/>
    </location>
</feature>
<dbReference type="PANTHER" id="PTHR12131:SF1">
    <property type="entry name" value="ATP-DEPENDENT RNA HELICASE SUPV3L1, MITOCHONDRIAL-RELATED"/>
    <property type="match status" value="1"/>
</dbReference>
<evidence type="ECO:0000256" key="5">
    <source>
        <dbReference type="SAM" id="MobiDB-lite"/>
    </source>
</evidence>
<evidence type="ECO:0000259" key="7">
    <source>
        <dbReference type="PROSITE" id="PS51194"/>
    </source>
</evidence>
<proteinExistence type="predicted"/>
<evidence type="ECO:0000313" key="8">
    <source>
        <dbReference type="EMBL" id="QDV07670.1"/>
    </source>
</evidence>
<evidence type="ECO:0000256" key="1">
    <source>
        <dbReference type="ARBA" id="ARBA00022741"/>
    </source>
</evidence>
<dbReference type="AlphaFoldDB" id="A0A518EUA5"/>
<dbReference type="SUPFAM" id="SSF52540">
    <property type="entry name" value="P-loop containing nucleoside triphosphate hydrolases"/>
    <property type="match status" value="1"/>
</dbReference>
<feature type="domain" description="Helicase ATP-binding" evidence="6">
    <location>
        <begin position="150"/>
        <end position="307"/>
    </location>
</feature>
<dbReference type="CDD" id="cd18795">
    <property type="entry name" value="SF2_C_Ski2"/>
    <property type="match status" value="1"/>
</dbReference>
<dbReference type="PROSITE" id="PS51192">
    <property type="entry name" value="HELICASE_ATP_BIND_1"/>
    <property type="match status" value="1"/>
</dbReference>
<keyword evidence="2" id="KW-0378">Hydrolase</keyword>
<keyword evidence="9" id="KW-1185">Reference proteome</keyword>
<dbReference type="InterPro" id="IPR027417">
    <property type="entry name" value="P-loop_NTPase"/>
</dbReference>
<dbReference type="GO" id="GO:0004386">
    <property type="term" value="F:helicase activity"/>
    <property type="evidence" value="ECO:0007669"/>
    <property type="project" value="UniProtKB-KW"/>
</dbReference>
<keyword evidence="4" id="KW-0067">ATP-binding</keyword>
<dbReference type="Pfam" id="PF00271">
    <property type="entry name" value="Helicase_C"/>
    <property type="match status" value="1"/>
</dbReference>
<dbReference type="GO" id="GO:0003676">
    <property type="term" value="F:nucleic acid binding"/>
    <property type="evidence" value="ECO:0007669"/>
    <property type="project" value="InterPro"/>
</dbReference>
<name>A0A518EUA5_9BACT</name>
<reference evidence="8 9" key="1">
    <citation type="submission" date="2019-02" db="EMBL/GenBank/DDBJ databases">
        <title>Deep-cultivation of Planctomycetes and their phenomic and genomic characterization uncovers novel biology.</title>
        <authorList>
            <person name="Wiegand S."/>
            <person name="Jogler M."/>
            <person name="Boedeker C."/>
            <person name="Pinto D."/>
            <person name="Vollmers J."/>
            <person name="Rivas-Marin E."/>
            <person name="Kohn T."/>
            <person name="Peeters S.H."/>
            <person name="Heuer A."/>
            <person name="Rast P."/>
            <person name="Oberbeckmann S."/>
            <person name="Bunk B."/>
            <person name="Jeske O."/>
            <person name="Meyerdierks A."/>
            <person name="Storesund J.E."/>
            <person name="Kallscheuer N."/>
            <person name="Luecker S."/>
            <person name="Lage O.M."/>
            <person name="Pohl T."/>
            <person name="Merkel B.J."/>
            <person name="Hornburger P."/>
            <person name="Mueller R.-W."/>
            <person name="Bruemmer F."/>
            <person name="Labrenz M."/>
            <person name="Spormann A.M."/>
            <person name="Op den Camp H."/>
            <person name="Overmann J."/>
            <person name="Amann R."/>
            <person name="Jetten M.S.M."/>
            <person name="Mascher T."/>
            <person name="Medema M.H."/>
            <person name="Devos D.P."/>
            <person name="Kaster A.-K."/>
            <person name="Ovreas L."/>
            <person name="Rohde M."/>
            <person name="Galperin M.Y."/>
            <person name="Jogler C."/>
        </authorList>
    </citation>
    <scope>NUCLEOTIDE SEQUENCE [LARGE SCALE GENOMIC DNA]</scope>
    <source>
        <strain evidence="8 9">Poly30</strain>
    </source>
</reference>
<dbReference type="InterPro" id="IPR003593">
    <property type="entry name" value="AAA+_ATPase"/>
</dbReference>
<dbReference type="PROSITE" id="PS51194">
    <property type="entry name" value="HELICASE_CTER"/>
    <property type="match status" value="1"/>
</dbReference>
<dbReference type="SMART" id="SM00490">
    <property type="entry name" value="HELICc"/>
    <property type="match status" value="1"/>
</dbReference>
<evidence type="ECO:0000313" key="9">
    <source>
        <dbReference type="Proteomes" id="UP000320390"/>
    </source>
</evidence>
<organism evidence="8 9">
    <name type="scientific">Saltatorellus ferox</name>
    <dbReference type="NCBI Taxonomy" id="2528018"/>
    <lineage>
        <taxon>Bacteria</taxon>
        <taxon>Pseudomonadati</taxon>
        <taxon>Planctomycetota</taxon>
        <taxon>Planctomycetia</taxon>
        <taxon>Planctomycetia incertae sedis</taxon>
        <taxon>Saltatorellus</taxon>
    </lineage>
</organism>
<dbReference type="InterPro" id="IPR014001">
    <property type="entry name" value="Helicase_ATP-bd"/>
</dbReference>
<dbReference type="InterPro" id="IPR050699">
    <property type="entry name" value="RNA-DNA_Helicase"/>
</dbReference>
<keyword evidence="1" id="KW-0547">Nucleotide-binding</keyword>
<dbReference type="SMART" id="SM01142">
    <property type="entry name" value="DSHCT"/>
    <property type="match status" value="1"/>
</dbReference>
<dbReference type="GO" id="GO:0005524">
    <property type="term" value="F:ATP binding"/>
    <property type="evidence" value="ECO:0007669"/>
    <property type="project" value="UniProtKB-KW"/>
</dbReference>
<dbReference type="Gene3D" id="3.40.50.300">
    <property type="entry name" value="P-loop containing nucleotide triphosphate hydrolases"/>
    <property type="match status" value="2"/>
</dbReference>
<evidence type="ECO:0000256" key="4">
    <source>
        <dbReference type="ARBA" id="ARBA00022840"/>
    </source>
</evidence>
<dbReference type="GO" id="GO:0016787">
    <property type="term" value="F:hydrolase activity"/>
    <property type="evidence" value="ECO:0007669"/>
    <property type="project" value="UniProtKB-KW"/>
</dbReference>
<accession>A0A518EUA5</accession>
<feature type="compositionally biased region" description="Basic residues" evidence="5">
    <location>
        <begin position="355"/>
        <end position="371"/>
    </location>
</feature>
<feature type="compositionally biased region" description="Basic and acidic residues" evidence="5">
    <location>
        <begin position="42"/>
        <end position="63"/>
    </location>
</feature>
<evidence type="ECO:0000256" key="3">
    <source>
        <dbReference type="ARBA" id="ARBA00022806"/>
    </source>
</evidence>
<dbReference type="Gene3D" id="1.10.3380.30">
    <property type="match status" value="1"/>
</dbReference>
<dbReference type="SMART" id="SM00382">
    <property type="entry name" value="AAA"/>
    <property type="match status" value="1"/>
</dbReference>
<dbReference type="InterPro" id="IPR012961">
    <property type="entry name" value="Ski2/MTR4_C"/>
</dbReference>
<keyword evidence="3 8" id="KW-0347">Helicase</keyword>
<protein>
    <submittedName>
        <fullName evidence="8">Ski2-like helicase</fullName>
    </submittedName>
</protein>
<dbReference type="PANTHER" id="PTHR12131">
    <property type="entry name" value="ATP-DEPENDENT RNA AND DNA HELICASE"/>
    <property type="match status" value="1"/>
</dbReference>
<dbReference type="InterPro" id="IPR011545">
    <property type="entry name" value="DEAD/DEAH_box_helicase_dom"/>
</dbReference>
<dbReference type="InterPro" id="IPR001650">
    <property type="entry name" value="Helicase_C-like"/>
</dbReference>
<dbReference type="EMBL" id="CP036434">
    <property type="protein sequence ID" value="QDV07670.1"/>
    <property type="molecule type" value="Genomic_DNA"/>
</dbReference>
<evidence type="ECO:0000259" key="6">
    <source>
        <dbReference type="PROSITE" id="PS51192"/>
    </source>
</evidence>